<keyword evidence="4" id="KW-1185">Reference proteome</keyword>
<feature type="domain" description="BD-FAE-like" evidence="2">
    <location>
        <begin position="62"/>
        <end position="169"/>
    </location>
</feature>
<dbReference type="Pfam" id="PF20434">
    <property type="entry name" value="BD-FAE"/>
    <property type="match status" value="1"/>
</dbReference>
<dbReference type="Gene3D" id="3.40.50.1820">
    <property type="entry name" value="alpha/beta hydrolase"/>
    <property type="match status" value="1"/>
</dbReference>
<dbReference type="InterPro" id="IPR049492">
    <property type="entry name" value="BD-FAE-like_dom"/>
</dbReference>
<accession>A0A2V5I692</accession>
<dbReference type="InterPro" id="IPR050300">
    <property type="entry name" value="GDXG_lipolytic_enzyme"/>
</dbReference>
<dbReference type="Proteomes" id="UP000248817">
    <property type="component" value="Unassembled WGS sequence"/>
</dbReference>
<organism evidence="3 4">
    <name type="scientific">Aspergillus indologenus CBS 114.80</name>
    <dbReference type="NCBI Taxonomy" id="1450541"/>
    <lineage>
        <taxon>Eukaryota</taxon>
        <taxon>Fungi</taxon>
        <taxon>Dikarya</taxon>
        <taxon>Ascomycota</taxon>
        <taxon>Pezizomycotina</taxon>
        <taxon>Eurotiomycetes</taxon>
        <taxon>Eurotiomycetidae</taxon>
        <taxon>Eurotiales</taxon>
        <taxon>Aspergillaceae</taxon>
        <taxon>Aspergillus</taxon>
        <taxon>Aspergillus subgen. Circumdati</taxon>
    </lineage>
</organism>
<proteinExistence type="predicted"/>
<evidence type="ECO:0000256" key="1">
    <source>
        <dbReference type="ARBA" id="ARBA00022801"/>
    </source>
</evidence>
<protein>
    <submittedName>
        <fullName evidence="3">Alpha/beta-hydrolase</fullName>
    </submittedName>
</protein>
<sequence length="315" mass="34976">MPLSPEIQDFILGFKNRWDPSVNAACERFFETCHASLPPSDAESLIESEQDVKYGPDSRHRLDIFWPANASKANTALPVVVYFHGGAFKAGDNTITPHLHANIGKFFAANGMIGVLGTYRLLPQARYPDGREDVAAALTWLHDHVHRYGGDRNAIYALGQSAGGGHLAMALYAGRLISDEGQSLVRGVLLLSAALEYDLGKEDRRRSMEAYYGTNDHDFIQAHSALGTFQRLSDGDDEAGRTTPELFVVVAEWDFAECVHGNLDFLQAYNTQRRRLPKFEVFLGHNHVSYCLSIGLPGDEVGPKIVEWVRQCLKE</sequence>
<dbReference type="EMBL" id="KZ825495">
    <property type="protein sequence ID" value="PYI32199.1"/>
    <property type="molecule type" value="Genomic_DNA"/>
</dbReference>
<dbReference type="SUPFAM" id="SSF53474">
    <property type="entry name" value="alpha/beta-Hydrolases"/>
    <property type="match status" value="1"/>
</dbReference>
<name>A0A2V5I692_9EURO</name>
<dbReference type="GO" id="GO:0016787">
    <property type="term" value="F:hydrolase activity"/>
    <property type="evidence" value="ECO:0007669"/>
    <property type="project" value="UniProtKB-KW"/>
</dbReference>
<dbReference type="InterPro" id="IPR029058">
    <property type="entry name" value="AB_hydrolase_fold"/>
</dbReference>
<dbReference type="PANTHER" id="PTHR48081">
    <property type="entry name" value="AB HYDROLASE SUPERFAMILY PROTEIN C4A8.06C"/>
    <property type="match status" value="1"/>
</dbReference>
<evidence type="ECO:0000313" key="4">
    <source>
        <dbReference type="Proteomes" id="UP000248817"/>
    </source>
</evidence>
<keyword evidence="1 3" id="KW-0378">Hydrolase</keyword>
<evidence type="ECO:0000259" key="2">
    <source>
        <dbReference type="Pfam" id="PF20434"/>
    </source>
</evidence>
<gene>
    <name evidence="3" type="ORF">BP00DRAFT_425131</name>
</gene>
<reference evidence="3 4" key="1">
    <citation type="submission" date="2018-02" db="EMBL/GenBank/DDBJ databases">
        <title>The genomes of Aspergillus section Nigri reveals drivers in fungal speciation.</title>
        <authorList>
            <consortium name="DOE Joint Genome Institute"/>
            <person name="Vesth T.C."/>
            <person name="Nybo J."/>
            <person name="Theobald S."/>
            <person name="Brandl J."/>
            <person name="Frisvad J.C."/>
            <person name="Nielsen K.F."/>
            <person name="Lyhne E.K."/>
            <person name="Kogle M.E."/>
            <person name="Kuo A."/>
            <person name="Riley R."/>
            <person name="Clum A."/>
            <person name="Nolan M."/>
            <person name="Lipzen A."/>
            <person name="Salamov A."/>
            <person name="Henrissat B."/>
            <person name="Wiebenga A."/>
            <person name="De vries R.P."/>
            <person name="Grigoriev I.V."/>
            <person name="Mortensen U.H."/>
            <person name="Andersen M.R."/>
            <person name="Baker S.E."/>
        </authorList>
    </citation>
    <scope>NUCLEOTIDE SEQUENCE [LARGE SCALE GENOMIC DNA]</scope>
    <source>
        <strain evidence="3 4">CBS 114.80</strain>
    </source>
</reference>
<dbReference type="AlphaFoldDB" id="A0A2V5I692"/>
<evidence type="ECO:0000313" key="3">
    <source>
        <dbReference type="EMBL" id="PYI32199.1"/>
    </source>
</evidence>